<dbReference type="EMBL" id="JXTC01000012">
    <property type="protein sequence ID" value="POO00482.1"/>
    <property type="molecule type" value="Genomic_DNA"/>
</dbReference>
<organism evidence="1 2">
    <name type="scientific">Trema orientale</name>
    <name type="common">Charcoal tree</name>
    <name type="synonym">Celtis orientalis</name>
    <dbReference type="NCBI Taxonomy" id="63057"/>
    <lineage>
        <taxon>Eukaryota</taxon>
        <taxon>Viridiplantae</taxon>
        <taxon>Streptophyta</taxon>
        <taxon>Embryophyta</taxon>
        <taxon>Tracheophyta</taxon>
        <taxon>Spermatophyta</taxon>
        <taxon>Magnoliopsida</taxon>
        <taxon>eudicotyledons</taxon>
        <taxon>Gunneridae</taxon>
        <taxon>Pentapetalae</taxon>
        <taxon>rosids</taxon>
        <taxon>fabids</taxon>
        <taxon>Rosales</taxon>
        <taxon>Cannabaceae</taxon>
        <taxon>Trema</taxon>
    </lineage>
</organism>
<name>A0A2P5FRU3_TREOI</name>
<evidence type="ECO:0000313" key="1">
    <source>
        <dbReference type="EMBL" id="POO00482.1"/>
    </source>
</evidence>
<keyword evidence="2" id="KW-1185">Reference proteome</keyword>
<evidence type="ECO:0000313" key="2">
    <source>
        <dbReference type="Proteomes" id="UP000237000"/>
    </source>
</evidence>
<comment type="caution">
    <text evidence="1">The sequence shown here is derived from an EMBL/GenBank/DDBJ whole genome shotgun (WGS) entry which is preliminary data.</text>
</comment>
<sequence>MGFLKHKFMKDQRTLFMELLVFEPLEQCRFMVICPINQS</sequence>
<dbReference type="InParanoid" id="A0A2P5FRU3"/>
<reference evidence="2" key="1">
    <citation type="submission" date="2016-06" db="EMBL/GenBank/DDBJ databases">
        <title>Parallel loss of symbiosis genes in relatives of nitrogen-fixing non-legume Parasponia.</title>
        <authorList>
            <person name="Van Velzen R."/>
            <person name="Holmer R."/>
            <person name="Bu F."/>
            <person name="Rutten L."/>
            <person name="Van Zeijl A."/>
            <person name="Liu W."/>
            <person name="Santuari L."/>
            <person name="Cao Q."/>
            <person name="Sharma T."/>
            <person name="Shen D."/>
            <person name="Roswanjaya Y."/>
            <person name="Wardhani T."/>
            <person name="Kalhor M.S."/>
            <person name="Jansen J."/>
            <person name="Van den Hoogen J."/>
            <person name="Gungor B."/>
            <person name="Hartog M."/>
            <person name="Hontelez J."/>
            <person name="Verver J."/>
            <person name="Yang W.-C."/>
            <person name="Schijlen E."/>
            <person name="Repin R."/>
            <person name="Schilthuizen M."/>
            <person name="Schranz E."/>
            <person name="Heidstra R."/>
            <person name="Miyata K."/>
            <person name="Fedorova E."/>
            <person name="Kohlen W."/>
            <person name="Bisseling T."/>
            <person name="Smit S."/>
            <person name="Geurts R."/>
        </authorList>
    </citation>
    <scope>NUCLEOTIDE SEQUENCE [LARGE SCALE GENOMIC DNA]</scope>
    <source>
        <strain evidence="2">cv. RG33-2</strain>
    </source>
</reference>
<accession>A0A2P5FRU3</accession>
<dbReference type="Proteomes" id="UP000237000">
    <property type="component" value="Unassembled WGS sequence"/>
</dbReference>
<proteinExistence type="predicted"/>
<protein>
    <submittedName>
        <fullName evidence="1">Uncharacterized protein</fullName>
    </submittedName>
</protein>
<dbReference type="AlphaFoldDB" id="A0A2P5FRU3"/>
<gene>
    <name evidence="1" type="ORF">TorRG33x02_035560</name>
</gene>